<feature type="region of interest" description="Disordered" evidence="1">
    <location>
        <begin position="41"/>
        <end position="117"/>
    </location>
</feature>
<feature type="domain" description="WW" evidence="2">
    <location>
        <begin position="17"/>
        <end position="51"/>
    </location>
</feature>
<sequence length="558" mass="59537">MAAEEPQDSAGPSSPPPPLPEGWLAQWEGVSRKWYYVQRATGKSQWDIPTEPVILTPSTTPGSIGTGPTQAPRAGSQSLSPQTLAAESPDLSASSRGFLSGHSSTTTRPSLSGVLGSVGNSAVSQIADRVIGRIPKDFIPGKHGSQSSSPGGLNNSGSHGAYGSGHNPLQNQTGHNSYGYASTGQSGVYTGNAPQYHAQGQATSQQTEFSQHVPAGPSAYSPQYHASNQPAPPNQFSHVNPGLQQPWPTQNSFPQNPHQAYQQPEPYGQPAGNIPSQPEWQSSAHPPIPHSTKPGSQPPQPNSHNPSAITNNPPQPNNNYQPPYYQQIPQHTNQQGINHYGPGQYAHHQQTLHGNPSIGGPMQPGQQPPQPYANNFQQHPSVPAPQQTSSYHANAGAPAPLPGISKFQTNSPISPINSGPPGNNFQQQPPPVQLLQHNNPTSPPNQYPPTNISNNPPAHHPPFAAELPDNQMMNMQNRPPSQQQYGQQQQAYSQPGLLPKPHQQPPPNSMGMDVGPGPMPMRHTPTDPSFVSGPWTSPPANANHHYPPNRYNNNPGGF</sequence>
<name>A0A093V147_TALMA</name>
<feature type="compositionally biased region" description="Low complexity" evidence="1">
    <location>
        <begin position="144"/>
        <end position="159"/>
    </location>
</feature>
<dbReference type="Gene3D" id="2.20.70.10">
    <property type="match status" value="1"/>
</dbReference>
<dbReference type="PROSITE" id="PS01159">
    <property type="entry name" value="WW_DOMAIN_1"/>
    <property type="match status" value="1"/>
</dbReference>
<dbReference type="InterPro" id="IPR001202">
    <property type="entry name" value="WW_dom"/>
</dbReference>
<dbReference type="eggNOG" id="ENOG502S4HG">
    <property type="taxonomic scope" value="Eukaryota"/>
</dbReference>
<feature type="compositionally biased region" description="Low complexity" evidence="1">
    <location>
        <begin position="410"/>
        <end position="440"/>
    </location>
</feature>
<comment type="caution">
    <text evidence="3">The sequence shown here is derived from an EMBL/GenBank/DDBJ whole genome shotgun (WGS) entry which is preliminary data.</text>
</comment>
<proteinExistence type="predicted"/>
<feature type="compositionally biased region" description="Polar residues" evidence="1">
    <location>
        <begin position="167"/>
        <end position="210"/>
    </location>
</feature>
<feature type="compositionally biased region" description="Polar residues" evidence="1">
    <location>
        <begin position="274"/>
        <end position="284"/>
    </location>
</feature>
<dbReference type="Pfam" id="PF00397">
    <property type="entry name" value="WW"/>
    <property type="match status" value="1"/>
</dbReference>
<feature type="compositionally biased region" description="Polar residues" evidence="1">
    <location>
        <begin position="75"/>
        <end position="109"/>
    </location>
</feature>
<dbReference type="SMART" id="SM00456">
    <property type="entry name" value="WW"/>
    <property type="match status" value="1"/>
</dbReference>
<feature type="compositionally biased region" description="Low complexity" evidence="1">
    <location>
        <begin position="56"/>
        <end position="69"/>
    </location>
</feature>
<feature type="compositionally biased region" description="Low complexity" evidence="1">
    <location>
        <begin position="538"/>
        <end position="558"/>
    </location>
</feature>
<protein>
    <submittedName>
        <fullName evidence="3">Protein transport protein SEC24</fullName>
    </submittedName>
</protein>
<feature type="region of interest" description="Disordered" evidence="1">
    <location>
        <begin position="1"/>
        <end position="23"/>
    </location>
</feature>
<evidence type="ECO:0000259" key="2">
    <source>
        <dbReference type="PROSITE" id="PS50020"/>
    </source>
</evidence>
<evidence type="ECO:0000313" key="3">
    <source>
        <dbReference type="EMBL" id="KFX43714.1"/>
    </source>
</evidence>
<feature type="compositionally biased region" description="Polar residues" evidence="1">
    <location>
        <begin position="372"/>
        <end position="392"/>
    </location>
</feature>
<feature type="compositionally biased region" description="Polar residues" evidence="1">
    <location>
        <begin position="220"/>
        <end position="262"/>
    </location>
</feature>
<dbReference type="HOGENOM" id="CLU_488500_0_0_1"/>
<gene>
    <name evidence="3" type="ORF">GQ26_0330540</name>
</gene>
<dbReference type="EMBL" id="JPOX01000033">
    <property type="protein sequence ID" value="KFX43714.1"/>
    <property type="molecule type" value="Genomic_DNA"/>
</dbReference>
<feature type="compositionally biased region" description="Low complexity" evidence="1">
    <location>
        <begin position="317"/>
        <end position="330"/>
    </location>
</feature>
<dbReference type="SUPFAM" id="SSF51045">
    <property type="entry name" value="WW domain"/>
    <property type="match status" value="1"/>
</dbReference>
<dbReference type="AlphaFoldDB" id="A0A093V147"/>
<dbReference type="InterPro" id="IPR036020">
    <property type="entry name" value="WW_dom_sf"/>
</dbReference>
<evidence type="ECO:0000256" key="1">
    <source>
        <dbReference type="SAM" id="MobiDB-lite"/>
    </source>
</evidence>
<reference evidence="3" key="1">
    <citation type="journal article" date="2014" name="PLoS Genet.">
        <title>Signature Gene Expression Reveals Novel Clues to the Molecular Mechanisms of Dimorphic Transition in Penicillium marneffei.</title>
        <authorList>
            <person name="Yang E."/>
            <person name="Wang G."/>
            <person name="Cai J."/>
            <person name="Woo P.C."/>
            <person name="Lau S.K."/>
            <person name="Yuen K.-Y."/>
            <person name="Chow W.-N."/>
            <person name="Lin X."/>
        </authorList>
    </citation>
    <scope>NUCLEOTIDE SEQUENCE [LARGE SCALE GENOMIC DNA]</scope>
    <source>
        <strain evidence="3">PM1</strain>
    </source>
</reference>
<accession>A0A093V147</accession>
<organism evidence="3">
    <name type="scientific">Talaromyces marneffei PM1</name>
    <dbReference type="NCBI Taxonomy" id="1077442"/>
    <lineage>
        <taxon>Eukaryota</taxon>
        <taxon>Fungi</taxon>
        <taxon>Dikarya</taxon>
        <taxon>Ascomycota</taxon>
        <taxon>Pezizomycotina</taxon>
        <taxon>Eurotiomycetes</taxon>
        <taxon>Eurotiomycetidae</taxon>
        <taxon>Eurotiales</taxon>
        <taxon>Trichocomaceae</taxon>
        <taxon>Talaromyces</taxon>
        <taxon>Talaromyces sect. Talaromyces</taxon>
    </lineage>
</organism>
<feature type="region of interest" description="Disordered" evidence="1">
    <location>
        <begin position="136"/>
        <end position="558"/>
    </location>
</feature>
<dbReference type="PROSITE" id="PS50020">
    <property type="entry name" value="WW_DOMAIN_2"/>
    <property type="match status" value="1"/>
</dbReference>
<feature type="compositionally biased region" description="Low complexity" evidence="1">
    <location>
        <begin position="480"/>
        <end position="496"/>
    </location>
</feature>